<reference evidence="5" key="1">
    <citation type="submission" date="2016-05" db="EMBL/GenBank/DDBJ databases">
        <title>Comparative genomics of biotechnologically important yeasts.</title>
        <authorList>
            <consortium name="DOE Joint Genome Institute"/>
            <person name="Riley R."/>
            <person name="Haridas S."/>
            <person name="Wolfe K.H."/>
            <person name="Lopes M.R."/>
            <person name="Hittinger C.T."/>
            <person name="Goker M."/>
            <person name="Salamov A."/>
            <person name="Wisecaver J."/>
            <person name="Long T.M."/>
            <person name="Aerts A.L."/>
            <person name="Barry K."/>
            <person name="Choi C."/>
            <person name="Clum A."/>
            <person name="Coughlan A.Y."/>
            <person name="Deshpande S."/>
            <person name="Douglass A.P."/>
            <person name="Hanson S.J."/>
            <person name="Klenk H.-P."/>
            <person name="Labutti K."/>
            <person name="Lapidus A."/>
            <person name="Lindquist E."/>
            <person name="Lipzen A."/>
            <person name="Meier-Kolthoff J.P."/>
            <person name="Ohm R.A."/>
            <person name="Otillar R.P."/>
            <person name="Pangilinan J."/>
            <person name="Peng Y."/>
            <person name="Rokas A."/>
            <person name="Rosa C.A."/>
            <person name="Scheuner C."/>
            <person name="Sibirny A.A."/>
            <person name="Slot J.C."/>
            <person name="Stielow J.B."/>
            <person name="Sun H."/>
            <person name="Kurtzman C.P."/>
            <person name="Blackwell M."/>
            <person name="Grigoriev I.V."/>
            <person name="Jeffries T.W."/>
        </authorList>
    </citation>
    <scope>NUCLEOTIDE SEQUENCE [LARGE SCALE GENOMIC DNA]</scope>
    <source>
        <strain evidence="5">NRRL Y-12698</strain>
    </source>
</reference>
<evidence type="ECO:0000256" key="2">
    <source>
        <dbReference type="ARBA" id="ARBA00023445"/>
    </source>
</evidence>
<dbReference type="PANTHER" id="PTHR10366">
    <property type="entry name" value="NAD DEPENDENT EPIMERASE/DEHYDRATASE"/>
    <property type="match status" value="1"/>
</dbReference>
<dbReference type="Pfam" id="PF01370">
    <property type="entry name" value="Epimerase"/>
    <property type="match status" value="1"/>
</dbReference>
<dbReference type="InterPro" id="IPR036291">
    <property type="entry name" value="NAD(P)-bd_dom_sf"/>
</dbReference>
<comment type="similarity">
    <text evidence="2">Belongs to the NAD(P)-dependent epimerase/dehydratase family. Dihydroflavonol-4-reductase subfamily.</text>
</comment>
<dbReference type="AlphaFoldDB" id="A0A1E3QSN0"/>
<dbReference type="InterPro" id="IPR050425">
    <property type="entry name" value="NAD(P)_dehydrat-like"/>
</dbReference>
<dbReference type="RefSeq" id="XP_018985976.1">
    <property type="nucleotide sequence ID" value="XM_019132131.1"/>
</dbReference>
<evidence type="ECO:0000313" key="4">
    <source>
        <dbReference type="EMBL" id="ODQ80648.1"/>
    </source>
</evidence>
<evidence type="ECO:0000313" key="5">
    <source>
        <dbReference type="Proteomes" id="UP000094336"/>
    </source>
</evidence>
<keyword evidence="5" id="KW-1185">Reference proteome</keyword>
<feature type="domain" description="NAD-dependent epimerase/dehydratase" evidence="3">
    <location>
        <begin position="8"/>
        <end position="143"/>
    </location>
</feature>
<evidence type="ECO:0000259" key="3">
    <source>
        <dbReference type="Pfam" id="PF01370"/>
    </source>
</evidence>
<name>A0A1E3QSN0_9ASCO</name>
<dbReference type="STRING" id="984486.A0A1E3QSN0"/>
<dbReference type="InterPro" id="IPR001509">
    <property type="entry name" value="Epimerase_deHydtase"/>
</dbReference>
<accession>A0A1E3QSN0</accession>
<dbReference type="EMBL" id="KV454429">
    <property type="protein sequence ID" value="ODQ80648.1"/>
    <property type="molecule type" value="Genomic_DNA"/>
</dbReference>
<dbReference type="GeneID" id="30149984"/>
<dbReference type="PANTHER" id="PTHR10366:SF579">
    <property type="entry name" value="3-BETA HYDROXYSTEROID DEHYDROGENASE_ISOMERASE FAMILY PROTEIN (AFU_ORTHOLOGUE AFUA_3G02250)"/>
    <property type="match status" value="1"/>
</dbReference>
<sequence>MSTDMKTVLVTGGTGFIGAHIANTLLTRGIHVVLTTRSVKKAKEFVNARTQYADLIKVFLIEDFCGGDAEGKPNPFILAAKGVDGIIHVASPLSYEVNNVEKELILPAIYGVKMILEAAAQTPTVKRLVLTSSFVSVLDVSRGSGPGFTYTGEDWNPLSYEEAVSADAVVGYRGSKKFSELEAWNFVKTHSSAFDLVTFCPPVTFGPIVHPIDNVKLLNLSNAVLWGVASGDDPLPQTRVPLWIDVRDLALAHVEGLIRPEAGGKRYIPCSPYKFSYDLAAQILKENGLGEFVTDNINQENLQPQGYDGDYETVERDLGIKFRSFKETVLDSIKEFRTLPR</sequence>
<dbReference type="GO" id="GO:0016616">
    <property type="term" value="F:oxidoreductase activity, acting on the CH-OH group of donors, NAD or NADP as acceptor"/>
    <property type="evidence" value="ECO:0007669"/>
    <property type="project" value="TreeGrafter"/>
</dbReference>
<evidence type="ECO:0000256" key="1">
    <source>
        <dbReference type="ARBA" id="ARBA00023002"/>
    </source>
</evidence>
<gene>
    <name evidence="4" type="ORF">BABINDRAFT_47764</name>
</gene>
<organism evidence="4 5">
    <name type="scientific">Babjeviella inositovora NRRL Y-12698</name>
    <dbReference type="NCBI Taxonomy" id="984486"/>
    <lineage>
        <taxon>Eukaryota</taxon>
        <taxon>Fungi</taxon>
        <taxon>Dikarya</taxon>
        <taxon>Ascomycota</taxon>
        <taxon>Saccharomycotina</taxon>
        <taxon>Pichiomycetes</taxon>
        <taxon>Serinales incertae sedis</taxon>
        <taxon>Babjeviella</taxon>
    </lineage>
</organism>
<dbReference type="Gene3D" id="3.40.50.720">
    <property type="entry name" value="NAD(P)-binding Rossmann-like Domain"/>
    <property type="match status" value="1"/>
</dbReference>
<keyword evidence="1" id="KW-0560">Oxidoreductase</keyword>
<proteinExistence type="inferred from homology"/>
<dbReference type="OrthoDB" id="2735536at2759"/>
<protein>
    <recommendedName>
        <fullName evidence="3">NAD-dependent epimerase/dehydratase domain-containing protein</fullName>
    </recommendedName>
</protein>
<dbReference type="Proteomes" id="UP000094336">
    <property type="component" value="Unassembled WGS sequence"/>
</dbReference>
<dbReference type="SUPFAM" id="SSF51735">
    <property type="entry name" value="NAD(P)-binding Rossmann-fold domains"/>
    <property type="match status" value="1"/>
</dbReference>